<feature type="modified residue" description="4-aspartylphosphate" evidence="2">
    <location>
        <position position="69"/>
    </location>
</feature>
<evidence type="ECO:0000259" key="3">
    <source>
        <dbReference type="PROSITE" id="PS50110"/>
    </source>
</evidence>
<dbReference type="PANTHER" id="PTHR43719">
    <property type="entry name" value="TWO-COMPONENT HISTIDINE KINASE"/>
    <property type="match status" value="1"/>
</dbReference>
<dbReference type="EMBL" id="MU254077">
    <property type="protein sequence ID" value="KAG9242406.1"/>
    <property type="molecule type" value="Genomic_DNA"/>
</dbReference>
<reference evidence="4" key="1">
    <citation type="journal article" date="2021" name="IMA Fungus">
        <title>Genomic characterization of three marine fungi, including Emericellopsis atlantica sp. nov. with signatures of a generalist lifestyle and marine biomass degradation.</title>
        <authorList>
            <person name="Hagestad O.C."/>
            <person name="Hou L."/>
            <person name="Andersen J.H."/>
            <person name="Hansen E.H."/>
            <person name="Altermark B."/>
            <person name="Li C."/>
            <person name="Kuhnert E."/>
            <person name="Cox R.J."/>
            <person name="Crous P.W."/>
            <person name="Spatafora J.W."/>
            <person name="Lail K."/>
            <person name="Amirebrahimi M."/>
            <person name="Lipzen A."/>
            <person name="Pangilinan J."/>
            <person name="Andreopoulos W."/>
            <person name="Hayes R.D."/>
            <person name="Ng V."/>
            <person name="Grigoriev I.V."/>
            <person name="Jackson S.A."/>
            <person name="Sutton T.D.S."/>
            <person name="Dobson A.D.W."/>
            <person name="Rama T."/>
        </authorList>
    </citation>
    <scope>NUCLEOTIDE SEQUENCE</scope>
    <source>
        <strain evidence="4">TRa3180A</strain>
    </source>
</reference>
<dbReference type="SUPFAM" id="SSF52172">
    <property type="entry name" value="CheY-like"/>
    <property type="match status" value="1"/>
</dbReference>
<dbReference type="GO" id="GO:0000160">
    <property type="term" value="P:phosphorelay signal transduction system"/>
    <property type="evidence" value="ECO:0007669"/>
    <property type="project" value="InterPro"/>
</dbReference>
<dbReference type="OrthoDB" id="303614at2759"/>
<dbReference type="InterPro" id="IPR050956">
    <property type="entry name" value="2C_system_His_kinase"/>
</dbReference>
<organism evidence="4 5">
    <name type="scientific">Calycina marina</name>
    <dbReference type="NCBI Taxonomy" id="1763456"/>
    <lineage>
        <taxon>Eukaryota</taxon>
        <taxon>Fungi</taxon>
        <taxon>Dikarya</taxon>
        <taxon>Ascomycota</taxon>
        <taxon>Pezizomycotina</taxon>
        <taxon>Leotiomycetes</taxon>
        <taxon>Helotiales</taxon>
        <taxon>Pezizellaceae</taxon>
        <taxon>Calycina</taxon>
    </lineage>
</organism>
<dbReference type="SMART" id="SM00448">
    <property type="entry name" value="REC"/>
    <property type="match status" value="1"/>
</dbReference>
<name>A0A9P7YZ59_9HELO</name>
<dbReference type="InterPro" id="IPR011006">
    <property type="entry name" value="CheY-like_superfamily"/>
</dbReference>
<dbReference type="PROSITE" id="PS50110">
    <property type="entry name" value="RESPONSE_REGULATORY"/>
    <property type="match status" value="1"/>
</dbReference>
<protein>
    <submittedName>
        <fullName evidence="4">CheY-like superfamily</fullName>
    </submittedName>
</protein>
<dbReference type="CDD" id="cd17546">
    <property type="entry name" value="REC_hyHK_CKI1_RcsC-like"/>
    <property type="match status" value="1"/>
</dbReference>
<keyword evidence="1 2" id="KW-0597">Phosphoprotein</keyword>
<evidence type="ECO:0000313" key="4">
    <source>
        <dbReference type="EMBL" id="KAG9242406.1"/>
    </source>
</evidence>
<dbReference type="Gene3D" id="3.40.50.2300">
    <property type="match status" value="1"/>
</dbReference>
<dbReference type="PANTHER" id="PTHR43719:SF28">
    <property type="entry name" value="PEROXIDE STRESS-ACTIVATED HISTIDINE KINASE MAK1-RELATED"/>
    <property type="match status" value="1"/>
</dbReference>
<dbReference type="InterPro" id="IPR001789">
    <property type="entry name" value="Sig_transdc_resp-reg_receiver"/>
</dbReference>
<sequence length="163" mass="18744">MTRYEVQKQPKTKWKPRILRVDDSLINLKILEAYLKKLGHNNLMRSIDGKEAHRKVVSAKMPFDLIFMDLAMPICDGFESTELIRKHEKQQSLRTNPAYIVALTSQASEEDQKKAFKSGVDHFVTKPMSLVQLKARLAICEGKYRHEAAEKNVAVSGFVQHYN</sequence>
<proteinExistence type="predicted"/>
<comment type="caution">
    <text evidence="4">The sequence shown here is derived from an EMBL/GenBank/DDBJ whole genome shotgun (WGS) entry which is preliminary data.</text>
</comment>
<accession>A0A9P7YZ59</accession>
<dbReference type="Pfam" id="PF00072">
    <property type="entry name" value="Response_reg"/>
    <property type="match status" value="1"/>
</dbReference>
<dbReference type="Proteomes" id="UP000887226">
    <property type="component" value="Unassembled WGS sequence"/>
</dbReference>
<feature type="domain" description="Response regulatory" evidence="3">
    <location>
        <begin position="17"/>
        <end position="141"/>
    </location>
</feature>
<dbReference type="AlphaFoldDB" id="A0A9P7YZ59"/>
<evidence type="ECO:0000313" key="5">
    <source>
        <dbReference type="Proteomes" id="UP000887226"/>
    </source>
</evidence>
<evidence type="ECO:0000256" key="1">
    <source>
        <dbReference type="ARBA" id="ARBA00022553"/>
    </source>
</evidence>
<evidence type="ECO:0000256" key="2">
    <source>
        <dbReference type="PROSITE-ProRule" id="PRU00169"/>
    </source>
</evidence>
<gene>
    <name evidence="4" type="ORF">BJ878DRAFT_425986</name>
</gene>
<keyword evidence="5" id="KW-1185">Reference proteome</keyword>